<keyword evidence="7" id="KW-1185">Reference proteome</keyword>
<dbReference type="SUPFAM" id="SSF52540">
    <property type="entry name" value="P-loop containing nucleoside triphosphate hydrolases"/>
    <property type="match status" value="1"/>
</dbReference>
<evidence type="ECO:0000256" key="4">
    <source>
        <dbReference type="ARBA" id="ARBA00022840"/>
    </source>
</evidence>
<evidence type="ECO:0000313" key="7">
    <source>
        <dbReference type="Proteomes" id="UP001595990"/>
    </source>
</evidence>
<evidence type="ECO:0000256" key="3">
    <source>
        <dbReference type="ARBA" id="ARBA00022741"/>
    </source>
</evidence>
<dbReference type="PANTHER" id="PTHR43335:SF4">
    <property type="entry name" value="ABC TRANSPORTER, ATP-BINDING PROTEIN"/>
    <property type="match status" value="1"/>
</dbReference>
<name>A0ABV9BMR3_9ACTN</name>
<accession>A0ABV9BMR3</accession>
<dbReference type="PANTHER" id="PTHR43335">
    <property type="entry name" value="ABC TRANSPORTER, ATP-BINDING PROTEIN"/>
    <property type="match status" value="1"/>
</dbReference>
<dbReference type="RefSeq" id="WP_206279862.1">
    <property type="nucleotide sequence ID" value="NZ_JBHSFS010000009.1"/>
</dbReference>
<proteinExistence type="inferred from homology"/>
<dbReference type="Pfam" id="PF00005">
    <property type="entry name" value="ABC_tran"/>
    <property type="match status" value="1"/>
</dbReference>
<keyword evidence="4 6" id="KW-0067">ATP-binding</keyword>
<comment type="similarity">
    <text evidence="1">Belongs to the ABC transporter superfamily.</text>
</comment>
<evidence type="ECO:0000256" key="2">
    <source>
        <dbReference type="ARBA" id="ARBA00022448"/>
    </source>
</evidence>
<dbReference type="EMBL" id="JBHSFS010000009">
    <property type="protein sequence ID" value="MFC4515334.1"/>
    <property type="molecule type" value="Genomic_DNA"/>
</dbReference>
<dbReference type="PROSITE" id="PS50893">
    <property type="entry name" value="ABC_TRANSPORTER_2"/>
    <property type="match status" value="1"/>
</dbReference>
<evidence type="ECO:0000259" key="5">
    <source>
        <dbReference type="PROSITE" id="PS50893"/>
    </source>
</evidence>
<comment type="caution">
    <text evidence="6">The sequence shown here is derived from an EMBL/GenBank/DDBJ whole genome shotgun (WGS) entry which is preliminary data.</text>
</comment>
<feature type="domain" description="ABC transporter" evidence="5">
    <location>
        <begin position="19"/>
        <end position="242"/>
    </location>
</feature>
<dbReference type="InterPro" id="IPR027417">
    <property type="entry name" value="P-loop_NTPase"/>
</dbReference>
<dbReference type="CDD" id="cd03268">
    <property type="entry name" value="ABC_BcrA_bacitracin_resist"/>
    <property type="match status" value="1"/>
</dbReference>
<dbReference type="Gene3D" id="3.40.50.300">
    <property type="entry name" value="P-loop containing nucleotide triphosphate hydrolases"/>
    <property type="match status" value="1"/>
</dbReference>
<sequence>MYSAANPEMPTGGGATPVIETRGLSKAFRRSTAVDSVDLTVRPGRIYGLLGPNGAGKSTTLKMVLGLLPPSAGEVRLFGQPWNRPALSRVGASINGPSFYGHLSARQNLMVHGHLLGVPEAEVDRVLASVELNASDRKKAKSFSTGMKGRLALAIAMLGNPDVLILDEPQNGLDPEGIAALRTTLRRFTDTGRTIVLSSHLLGEVASVADDIGLIAQGRLRYQGPLADLAPDGDLERAYFTLTGAGHGAGAMTS</sequence>
<dbReference type="InterPro" id="IPR003439">
    <property type="entry name" value="ABC_transporter-like_ATP-bd"/>
</dbReference>
<dbReference type="GO" id="GO:0005524">
    <property type="term" value="F:ATP binding"/>
    <property type="evidence" value="ECO:0007669"/>
    <property type="project" value="UniProtKB-KW"/>
</dbReference>
<protein>
    <submittedName>
        <fullName evidence="6">ABC transporter ATP-binding protein</fullName>
    </submittedName>
</protein>
<reference evidence="7" key="1">
    <citation type="journal article" date="2019" name="Int. J. Syst. Evol. Microbiol.">
        <title>The Global Catalogue of Microorganisms (GCM) 10K type strain sequencing project: providing services to taxonomists for standard genome sequencing and annotation.</title>
        <authorList>
            <consortium name="The Broad Institute Genomics Platform"/>
            <consortium name="The Broad Institute Genome Sequencing Center for Infectious Disease"/>
            <person name="Wu L."/>
            <person name="Ma J."/>
        </authorList>
    </citation>
    <scope>NUCLEOTIDE SEQUENCE [LARGE SCALE GENOMIC DNA]</scope>
    <source>
        <strain evidence="7">CECT 8064</strain>
    </source>
</reference>
<dbReference type="Proteomes" id="UP001595990">
    <property type="component" value="Unassembled WGS sequence"/>
</dbReference>
<evidence type="ECO:0000313" key="6">
    <source>
        <dbReference type="EMBL" id="MFC4515334.1"/>
    </source>
</evidence>
<keyword evidence="3" id="KW-0547">Nucleotide-binding</keyword>
<organism evidence="6 7">
    <name type="scientific">Streptomyces ehimensis</name>
    <dbReference type="NCBI Taxonomy" id="68195"/>
    <lineage>
        <taxon>Bacteria</taxon>
        <taxon>Bacillati</taxon>
        <taxon>Actinomycetota</taxon>
        <taxon>Actinomycetes</taxon>
        <taxon>Kitasatosporales</taxon>
        <taxon>Streptomycetaceae</taxon>
        <taxon>Streptomyces</taxon>
    </lineage>
</organism>
<keyword evidence="2" id="KW-0813">Transport</keyword>
<gene>
    <name evidence="6" type="ORF">ACFPEN_20580</name>
</gene>
<dbReference type="InterPro" id="IPR003593">
    <property type="entry name" value="AAA+_ATPase"/>
</dbReference>
<evidence type="ECO:0000256" key="1">
    <source>
        <dbReference type="ARBA" id="ARBA00005417"/>
    </source>
</evidence>
<dbReference type="SMART" id="SM00382">
    <property type="entry name" value="AAA"/>
    <property type="match status" value="1"/>
</dbReference>